<proteinExistence type="inferred from homology"/>
<keyword evidence="2 4" id="KW-0378">Hydrolase</keyword>
<organism evidence="5 6">
    <name type="scientific">Sphingomonas desiccabilis</name>
    <dbReference type="NCBI Taxonomy" id="429134"/>
    <lineage>
        <taxon>Bacteria</taxon>
        <taxon>Pseudomonadati</taxon>
        <taxon>Pseudomonadota</taxon>
        <taxon>Alphaproteobacteria</taxon>
        <taxon>Sphingomonadales</taxon>
        <taxon>Sphingomonadaceae</taxon>
        <taxon>Sphingomonas</taxon>
    </lineage>
</organism>
<feature type="active site" description="Nucleophile" evidence="4">
    <location>
        <position position="305"/>
    </location>
</feature>
<dbReference type="GO" id="GO:0016985">
    <property type="term" value="F:mannan endo-1,4-beta-mannosidase activity"/>
    <property type="evidence" value="ECO:0007669"/>
    <property type="project" value="InterPro"/>
</dbReference>
<dbReference type="InterPro" id="IPR017853">
    <property type="entry name" value="GH"/>
</dbReference>
<comment type="similarity">
    <text evidence="1 4">Belongs to the glycosyl hydrolase 26 family.</text>
</comment>
<evidence type="ECO:0000256" key="4">
    <source>
        <dbReference type="PROSITE-ProRule" id="PRU01100"/>
    </source>
</evidence>
<dbReference type="PANTHER" id="PTHR40079">
    <property type="entry name" value="MANNAN ENDO-1,4-BETA-MANNOSIDASE E-RELATED"/>
    <property type="match status" value="1"/>
</dbReference>
<protein>
    <submittedName>
        <fullName evidence="5">Glycosidase</fullName>
    </submittedName>
</protein>
<dbReference type="SUPFAM" id="SSF51445">
    <property type="entry name" value="(Trans)glycosidases"/>
    <property type="match status" value="1"/>
</dbReference>
<evidence type="ECO:0000256" key="2">
    <source>
        <dbReference type="ARBA" id="ARBA00022801"/>
    </source>
</evidence>
<dbReference type="PROSITE" id="PS51764">
    <property type="entry name" value="GH26"/>
    <property type="match status" value="1"/>
</dbReference>
<dbReference type="Pfam" id="PF02156">
    <property type="entry name" value="Glyco_hydro_26"/>
    <property type="match status" value="1"/>
</dbReference>
<dbReference type="PANTHER" id="PTHR40079:SF4">
    <property type="entry name" value="GH26 DOMAIN-CONTAINING PROTEIN-RELATED"/>
    <property type="match status" value="1"/>
</dbReference>
<dbReference type="RefSeq" id="WP_129341522.1">
    <property type="nucleotide sequence ID" value="NZ_JACIDD010000002.1"/>
</dbReference>
<reference evidence="5 6" key="1">
    <citation type="submission" date="2019-01" db="EMBL/GenBank/DDBJ databases">
        <title>Sphingomonas mucosissima sp. nov. and Sphingomonas desiccabilis sp. nov., from biological soil crusts in the Colorado Plateau, USA.</title>
        <authorList>
            <person name="Zhu D."/>
        </authorList>
    </citation>
    <scope>NUCLEOTIDE SEQUENCE [LARGE SCALE GENOMIC DNA]</scope>
    <source>
        <strain evidence="5 6">CP1D</strain>
    </source>
</reference>
<evidence type="ECO:0000313" key="6">
    <source>
        <dbReference type="Proteomes" id="UP000292347"/>
    </source>
</evidence>
<dbReference type="InterPro" id="IPR022790">
    <property type="entry name" value="GH26_dom"/>
</dbReference>
<accession>A0A4Q2ISG5</accession>
<evidence type="ECO:0000256" key="1">
    <source>
        <dbReference type="ARBA" id="ARBA00007754"/>
    </source>
</evidence>
<dbReference type="GO" id="GO:0006080">
    <property type="term" value="P:substituted mannan metabolic process"/>
    <property type="evidence" value="ECO:0007669"/>
    <property type="project" value="InterPro"/>
</dbReference>
<comment type="caution">
    <text evidence="5">The sequence shown here is derived from an EMBL/GenBank/DDBJ whole genome shotgun (WGS) entry which is preliminary data.</text>
</comment>
<name>A0A4Q2ISG5_9SPHN</name>
<keyword evidence="6" id="KW-1185">Reference proteome</keyword>
<evidence type="ECO:0000313" key="5">
    <source>
        <dbReference type="EMBL" id="RXZ31268.1"/>
    </source>
</evidence>
<dbReference type="EMBL" id="SDPT01000002">
    <property type="protein sequence ID" value="RXZ31268.1"/>
    <property type="molecule type" value="Genomic_DNA"/>
</dbReference>
<dbReference type="Proteomes" id="UP000292347">
    <property type="component" value="Unassembled WGS sequence"/>
</dbReference>
<keyword evidence="3 4" id="KW-0326">Glycosidase</keyword>
<dbReference type="OrthoDB" id="9816550at2"/>
<dbReference type="InterPro" id="IPR000805">
    <property type="entry name" value="Glyco_hydro_26"/>
</dbReference>
<gene>
    <name evidence="5" type="ORF">EO081_08350</name>
</gene>
<feature type="active site" description="Proton donor" evidence="4">
    <location>
        <position position="193"/>
    </location>
</feature>
<dbReference type="AlphaFoldDB" id="A0A4Q2ISG5"/>
<evidence type="ECO:0000256" key="3">
    <source>
        <dbReference type="ARBA" id="ARBA00023295"/>
    </source>
</evidence>
<dbReference type="Gene3D" id="3.20.20.80">
    <property type="entry name" value="Glycosidases"/>
    <property type="match status" value="1"/>
</dbReference>
<sequence length="375" mass="41476">MKLHYILGGAGLTVAALGSAFAATSWSPRKQNDTAGTVIMPRPSTDATSAYRRWAAARPAPTPTPAPAPSPTLMAATATTPTTTQIVRQSVAIGNDPAMLTYYQKWLGRPVDAVTLFGGAANWTDWQNSPGYLANRYKGMTGDILWSIPLIPKGATLDEAARGGYDTYYRNLARTMVNFSPNDRYINLRVGWEFNGKGWFPWSAVGKAEQYKGAFRHFVQAFRSVAPKRFVFEWAPNVGNVGMDPSTAYPGDDVVDIISMDFYWDTKWLGTDPAKAWNYMVTQKWGLQWHQDFAKAHNKPTAYSEWGVNSDTAGAYIQSASKWFEDHRVVYHGYWNNNSAFRGDLSHGQYPRAASTFKSVFGGKPKAGPLLIAGR</sequence>